<evidence type="ECO:0000313" key="5">
    <source>
        <dbReference type="Proteomes" id="UP000462362"/>
    </source>
</evidence>
<dbReference type="Proteomes" id="UP000462362">
    <property type="component" value="Unassembled WGS sequence"/>
</dbReference>
<dbReference type="InterPro" id="IPR005025">
    <property type="entry name" value="FMN_Rdtase-like_dom"/>
</dbReference>
<dbReference type="Gene3D" id="3.40.50.360">
    <property type="match status" value="1"/>
</dbReference>
<keyword evidence="2" id="KW-0288">FMN</keyword>
<proteinExistence type="predicted"/>
<reference evidence="4 5" key="1">
    <citation type="journal article" date="2019" name="Nat. Med.">
        <title>A library of human gut bacterial isolates paired with longitudinal multiomics data enables mechanistic microbiome research.</title>
        <authorList>
            <person name="Poyet M."/>
            <person name="Groussin M."/>
            <person name="Gibbons S.M."/>
            <person name="Avila-Pacheco J."/>
            <person name="Jiang X."/>
            <person name="Kearney S.M."/>
            <person name="Perrotta A.R."/>
            <person name="Berdy B."/>
            <person name="Zhao S."/>
            <person name="Lieberman T.D."/>
            <person name="Swanson P.K."/>
            <person name="Smith M."/>
            <person name="Roesemann S."/>
            <person name="Alexander J.E."/>
            <person name="Rich S.A."/>
            <person name="Livny J."/>
            <person name="Vlamakis H."/>
            <person name="Clish C."/>
            <person name="Bullock K."/>
            <person name="Deik A."/>
            <person name="Scott J."/>
            <person name="Pierce K.A."/>
            <person name="Xavier R.J."/>
            <person name="Alm E.J."/>
        </authorList>
    </citation>
    <scope>NUCLEOTIDE SEQUENCE [LARGE SCALE GENOMIC DNA]</scope>
    <source>
        <strain evidence="4 5">BIOML-A2</strain>
    </source>
</reference>
<dbReference type="EMBL" id="WNCL01000013">
    <property type="protein sequence ID" value="MTU43129.1"/>
    <property type="molecule type" value="Genomic_DNA"/>
</dbReference>
<dbReference type="GeneID" id="43348194"/>
<dbReference type="RefSeq" id="WP_008863692.1">
    <property type="nucleotide sequence ID" value="NZ_CAJUON010000004.1"/>
</dbReference>
<comment type="caution">
    <text evidence="4">The sequence shown here is derived from an EMBL/GenBank/DDBJ whole genome shotgun (WGS) entry which is preliminary data.</text>
</comment>
<evidence type="ECO:0000256" key="2">
    <source>
        <dbReference type="ARBA" id="ARBA00022643"/>
    </source>
</evidence>
<protein>
    <submittedName>
        <fullName evidence="4">Flavodoxin family protein</fullName>
    </submittedName>
</protein>
<dbReference type="InterPro" id="IPR029039">
    <property type="entry name" value="Flavoprotein-like_sf"/>
</dbReference>
<evidence type="ECO:0000256" key="1">
    <source>
        <dbReference type="ARBA" id="ARBA00022630"/>
    </source>
</evidence>
<feature type="domain" description="NADPH-dependent FMN reductase-like" evidence="3">
    <location>
        <begin position="50"/>
        <end position="173"/>
    </location>
</feature>
<sequence>MNRRKMLLSTLGSTLAVNGVSIAAASTPPLFQRESLPQEFSKVISPGKLRILVLSGSPHKDGTTNLLATNFVKGAKEAGHEVRHVNTSFEDINACRGCFFCLKNSGQCLIRDDVPAILHLIEQADVVIFVTPIYYYAIHSSLKALLERFTSRRTDFMKMPKKMGLIAVCGGKFEWSFDSINAHFDSLSRYLGWKDIGRIEARGYPTKTDIQKTEYPKLAYQFGFNLS</sequence>
<dbReference type="PANTHER" id="PTHR43278">
    <property type="entry name" value="NAD(P)H-DEPENDENT FMN-CONTAINING OXIDOREDUCTASE YWQN-RELATED"/>
    <property type="match status" value="1"/>
</dbReference>
<name>A0A6I3S791_9BURK</name>
<dbReference type="PANTHER" id="PTHR43278:SF2">
    <property type="entry name" value="IRON-SULFUR FLAVOPROTEIN"/>
    <property type="match status" value="1"/>
</dbReference>
<organism evidence="4 5">
    <name type="scientific">Parasutterella excrementihominis</name>
    <dbReference type="NCBI Taxonomy" id="487175"/>
    <lineage>
        <taxon>Bacteria</taxon>
        <taxon>Pseudomonadati</taxon>
        <taxon>Pseudomonadota</taxon>
        <taxon>Betaproteobacteria</taxon>
        <taxon>Burkholderiales</taxon>
        <taxon>Sutterellaceae</taxon>
        <taxon>Parasutterella</taxon>
    </lineage>
</organism>
<evidence type="ECO:0000313" key="4">
    <source>
        <dbReference type="EMBL" id="MTU43129.1"/>
    </source>
</evidence>
<dbReference type="Pfam" id="PF03358">
    <property type="entry name" value="FMN_red"/>
    <property type="match status" value="1"/>
</dbReference>
<gene>
    <name evidence="4" type="ORF">GMD42_05745</name>
</gene>
<dbReference type="GO" id="GO:0016491">
    <property type="term" value="F:oxidoreductase activity"/>
    <property type="evidence" value="ECO:0007669"/>
    <property type="project" value="InterPro"/>
</dbReference>
<keyword evidence="1" id="KW-0285">Flavoprotein</keyword>
<dbReference type="SUPFAM" id="SSF52218">
    <property type="entry name" value="Flavoproteins"/>
    <property type="match status" value="1"/>
</dbReference>
<evidence type="ECO:0000259" key="3">
    <source>
        <dbReference type="Pfam" id="PF03358"/>
    </source>
</evidence>
<accession>A0A6I3S791</accession>
<dbReference type="InterPro" id="IPR051796">
    <property type="entry name" value="ISF_SsuE-like"/>
</dbReference>
<dbReference type="AlphaFoldDB" id="A0A6I3S791"/>